<feature type="domain" description="HTH cro/C1-type" evidence="1">
    <location>
        <begin position="27"/>
        <end position="84"/>
    </location>
</feature>
<dbReference type="Proteomes" id="UP000248134">
    <property type="component" value="Unassembled WGS sequence"/>
</dbReference>
<dbReference type="EMBL" id="QKQS01000010">
    <property type="protein sequence ID" value="PZA12799.1"/>
    <property type="molecule type" value="Genomic_DNA"/>
</dbReference>
<proteinExistence type="predicted"/>
<dbReference type="RefSeq" id="WP_110785168.1">
    <property type="nucleotide sequence ID" value="NZ_QKQS01000010.1"/>
</dbReference>
<evidence type="ECO:0000313" key="3">
    <source>
        <dbReference type="Proteomes" id="UP000248134"/>
    </source>
</evidence>
<dbReference type="PROSITE" id="PS50943">
    <property type="entry name" value="HTH_CROC1"/>
    <property type="match status" value="1"/>
</dbReference>
<dbReference type="Pfam" id="PF01381">
    <property type="entry name" value="HTH_3"/>
    <property type="match status" value="1"/>
</dbReference>
<evidence type="ECO:0000259" key="1">
    <source>
        <dbReference type="PROSITE" id="PS50943"/>
    </source>
</evidence>
<dbReference type="SUPFAM" id="SSF47413">
    <property type="entry name" value="lambda repressor-like DNA-binding domains"/>
    <property type="match status" value="1"/>
</dbReference>
<dbReference type="SMART" id="SM00530">
    <property type="entry name" value="HTH_XRE"/>
    <property type="match status" value="1"/>
</dbReference>
<sequence length="138" mass="15514">MTSYHFDIGGRAQKAGRFIARVRDELLKVLSEKKRDGLTQQAIAKRLGVNRSVINRQLSGESNLTLRSLADLAWAMDMELSFELRPPERHPGQNEPVTTSTLSYGQIKVVNIRSLKNDRLPDQCARNLNFQSFSGAAE</sequence>
<dbReference type="AlphaFoldDB" id="A0A323UK74"/>
<organism evidence="2 3">
    <name type="scientific">Rhodopseudomonas palustris</name>
    <dbReference type="NCBI Taxonomy" id="1076"/>
    <lineage>
        <taxon>Bacteria</taxon>
        <taxon>Pseudomonadati</taxon>
        <taxon>Pseudomonadota</taxon>
        <taxon>Alphaproteobacteria</taxon>
        <taxon>Hyphomicrobiales</taxon>
        <taxon>Nitrobacteraceae</taxon>
        <taxon>Rhodopseudomonas</taxon>
    </lineage>
</organism>
<comment type="caution">
    <text evidence="2">The sequence shown here is derived from an EMBL/GenBank/DDBJ whole genome shotgun (WGS) entry which is preliminary data.</text>
</comment>
<dbReference type="Gene3D" id="1.10.260.40">
    <property type="entry name" value="lambda repressor-like DNA-binding domains"/>
    <property type="match status" value="1"/>
</dbReference>
<dbReference type="InterPro" id="IPR001387">
    <property type="entry name" value="Cro/C1-type_HTH"/>
</dbReference>
<evidence type="ECO:0000313" key="2">
    <source>
        <dbReference type="EMBL" id="PZA12799.1"/>
    </source>
</evidence>
<dbReference type="OrthoDB" id="7595453at2"/>
<name>A0A323UK74_RHOPL</name>
<dbReference type="InterPro" id="IPR010982">
    <property type="entry name" value="Lambda_DNA-bd_dom_sf"/>
</dbReference>
<dbReference type="GO" id="GO:0003677">
    <property type="term" value="F:DNA binding"/>
    <property type="evidence" value="ECO:0007669"/>
    <property type="project" value="InterPro"/>
</dbReference>
<reference evidence="2 3" key="1">
    <citation type="submission" date="2018-06" db="EMBL/GenBank/DDBJ databases">
        <title>Draft Whole-Genome Sequence of the purple photosynthetic bacterium Rhodospeudomonas palustris XCP.</title>
        <authorList>
            <person name="Rayyan A."/>
            <person name="Meyer T.E."/>
            <person name="Kyndt J.A."/>
        </authorList>
    </citation>
    <scope>NUCLEOTIDE SEQUENCE [LARGE SCALE GENOMIC DNA]</scope>
    <source>
        <strain evidence="2 3">XCP</strain>
    </source>
</reference>
<gene>
    <name evidence="2" type="ORF">DNX69_06290</name>
</gene>
<accession>A0A323UK74</accession>
<dbReference type="CDD" id="cd00093">
    <property type="entry name" value="HTH_XRE"/>
    <property type="match status" value="1"/>
</dbReference>
<protein>
    <submittedName>
        <fullName evidence="2">XRE family transcriptional regulator</fullName>
    </submittedName>
</protein>